<evidence type="ECO:0008006" key="10">
    <source>
        <dbReference type="Google" id="ProtNLM"/>
    </source>
</evidence>
<reference evidence="8" key="1">
    <citation type="submission" date="2022-12" db="EMBL/GenBank/DDBJ databases">
        <authorList>
            <person name="Webb A."/>
        </authorList>
    </citation>
    <scope>NUCLEOTIDE SEQUENCE</scope>
    <source>
        <strain evidence="8">Hp1</strain>
    </source>
</reference>
<protein>
    <recommendedName>
        <fullName evidence="10">RxLR effector candidate protein</fullName>
    </recommendedName>
</protein>
<sequence length="353" mass="36726">MSRRCRPRRHGLLLSVAILSLTLLSSADDAGKLPATPAVLLPEPYEQPTPADRFSIAVWSQALLATALVGTAPVLVLLAVPLGTGNSHTQQSLLRVFLSFAAGGLLGDALLHLLPHSLPATTGGILSFLLLEKFVRAQSGASTGHSHGHSHAPSASVQDGTAVATKATTARKRSQLKEGKDGSDIVEEKELVVPAQEQKKQKTTSKPVAAAAYLNLAADFSHNFTDGLAIGATFVRGKGWTTTVAMLLHELPHEIGDFAILIQSGFTRREAMATQLVTAVGAMIGTVIGLLVEGAGESNAAWISPFTAGGFIYIACASVMPELLADCSLAQSLKEAAAMCAGIGLMALIALNE</sequence>
<feature type="chain" id="PRO_5043370496" description="RxLR effector candidate protein" evidence="7">
    <location>
        <begin position="28"/>
        <end position="353"/>
    </location>
</feature>
<proteinExistence type="predicted"/>
<accession>A0AAV0TEP4</accession>
<comment type="caution">
    <text evidence="8">The sequence shown here is derived from an EMBL/GenBank/DDBJ whole genome shotgun (WGS) entry which is preliminary data.</text>
</comment>
<evidence type="ECO:0000256" key="4">
    <source>
        <dbReference type="ARBA" id="ARBA00023136"/>
    </source>
</evidence>
<feature type="transmembrane region" description="Helical" evidence="6">
    <location>
        <begin position="276"/>
        <end position="296"/>
    </location>
</feature>
<evidence type="ECO:0000313" key="8">
    <source>
        <dbReference type="EMBL" id="CAI5720657.1"/>
    </source>
</evidence>
<feature type="transmembrane region" description="Helical" evidence="6">
    <location>
        <begin position="117"/>
        <end position="135"/>
    </location>
</feature>
<dbReference type="Pfam" id="PF02535">
    <property type="entry name" value="Zip"/>
    <property type="match status" value="1"/>
</dbReference>
<evidence type="ECO:0000256" key="7">
    <source>
        <dbReference type="SAM" id="SignalP"/>
    </source>
</evidence>
<evidence type="ECO:0000313" key="9">
    <source>
        <dbReference type="Proteomes" id="UP001162031"/>
    </source>
</evidence>
<dbReference type="InterPro" id="IPR003689">
    <property type="entry name" value="ZIP"/>
</dbReference>
<keyword evidence="3 6" id="KW-1133">Transmembrane helix</keyword>
<gene>
    <name evidence="8" type="ORF">HBR001_LOCUS2437</name>
</gene>
<name>A0AAV0TEP4_HYABA</name>
<organism evidence="8 9">
    <name type="scientific">Hyaloperonospora brassicae</name>
    <name type="common">Brassica downy mildew</name>
    <name type="synonym">Peronospora brassicae</name>
    <dbReference type="NCBI Taxonomy" id="162125"/>
    <lineage>
        <taxon>Eukaryota</taxon>
        <taxon>Sar</taxon>
        <taxon>Stramenopiles</taxon>
        <taxon>Oomycota</taxon>
        <taxon>Peronosporomycetes</taxon>
        <taxon>Peronosporales</taxon>
        <taxon>Peronosporaceae</taxon>
        <taxon>Hyaloperonospora</taxon>
    </lineage>
</organism>
<evidence type="ECO:0000256" key="5">
    <source>
        <dbReference type="SAM" id="MobiDB-lite"/>
    </source>
</evidence>
<dbReference type="AlphaFoldDB" id="A0AAV0TEP4"/>
<comment type="subcellular location">
    <subcellularLocation>
        <location evidence="1">Membrane</location>
        <topology evidence="1">Multi-pass membrane protein</topology>
    </subcellularLocation>
</comment>
<dbReference type="GO" id="GO:0016020">
    <property type="term" value="C:membrane"/>
    <property type="evidence" value="ECO:0007669"/>
    <property type="project" value="UniProtKB-SubCell"/>
</dbReference>
<evidence type="ECO:0000256" key="6">
    <source>
        <dbReference type="SAM" id="Phobius"/>
    </source>
</evidence>
<feature type="signal peptide" evidence="7">
    <location>
        <begin position="1"/>
        <end position="27"/>
    </location>
</feature>
<feature type="transmembrane region" description="Helical" evidence="6">
    <location>
        <begin position="56"/>
        <end position="80"/>
    </location>
</feature>
<feature type="compositionally biased region" description="Low complexity" evidence="5">
    <location>
        <begin position="141"/>
        <end position="168"/>
    </location>
</feature>
<dbReference type="EMBL" id="CANTFL010000320">
    <property type="protein sequence ID" value="CAI5720657.1"/>
    <property type="molecule type" value="Genomic_DNA"/>
</dbReference>
<feature type="region of interest" description="Disordered" evidence="5">
    <location>
        <begin position="141"/>
        <end position="182"/>
    </location>
</feature>
<keyword evidence="7" id="KW-0732">Signal</keyword>
<dbReference type="PANTHER" id="PTHR16950">
    <property type="entry name" value="ZINC TRANSPORTER SLC39A7 HISTIDINE-RICH MEMBRANE PROTEIN KE4"/>
    <property type="match status" value="1"/>
</dbReference>
<dbReference type="PANTHER" id="PTHR16950:SF16">
    <property type="entry name" value="ZINC TRANSPORTER ZIP13"/>
    <property type="match status" value="1"/>
</dbReference>
<dbReference type="GO" id="GO:0005385">
    <property type="term" value="F:zinc ion transmembrane transporter activity"/>
    <property type="evidence" value="ECO:0007669"/>
    <property type="project" value="TreeGrafter"/>
</dbReference>
<keyword evidence="2 6" id="KW-0812">Transmembrane</keyword>
<dbReference type="GO" id="GO:0006882">
    <property type="term" value="P:intracellular zinc ion homeostasis"/>
    <property type="evidence" value="ECO:0007669"/>
    <property type="project" value="TreeGrafter"/>
</dbReference>
<evidence type="ECO:0000256" key="3">
    <source>
        <dbReference type="ARBA" id="ARBA00022989"/>
    </source>
</evidence>
<feature type="transmembrane region" description="Helical" evidence="6">
    <location>
        <begin position="302"/>
        <end position="324"/>
    </location>
</feature>
<dbReference type="Proteomes" id="UP001162031">
    <property type="component" value="Unassembled WGS sequence"/>
</dbReference>
<keyword evidence="4 6" id="KW-0472">Membrane</keyword>
<evidence type="ECO:0000256" key="2">
    <source>
        <dbReference type="ARBA" id="ARBA00022692"/>
    </source>
</evidence>
<evidence type="ECO:0000256" key="1">
    <source>
        <dbReference type="ARBA" id="ARBA00004141"/>
    </source>
</evidence>
<keyword evidence="9" id="KW-1185">Reference proteome</keyword>